<evidence type="ECO:0000313" key="10">
    <source>
        <dbReference type="Proteomes" id="UP000198833"/>
    </source>
</evidence>
<evidence type="ECO:0000259" key="8">
    <source>
        <dbReference type="PROSITE" id="PS50928"/>
    </source>
</evidence>
<dbReference type="PROSITE" id="PS50928">
    <property type="entry name" value="ABC_TM1"/>
    <property type="match status" value="1"/>
</dbReference>
<dbReference type="RefSeq" id="WP_092570638.1">
    <property type="nucleotide sequence ID" value="NZ_FOEN01000002.1"/>
</dbReference>
<dbReference type="SUPFAM" id="SSF161098">
    <property type="entry name" value="MetI-like"/>
    <property type="match status" value="1"/>
</dbReference>
<proteinExistence type="inferred from homology"/>
<evidence type="ECO:0000313" key="9">
    <source>
        <dbReference type="EMBL" id="SEP83969.1"/>
    </source>
</evidence>
<name>A0A1H9B550_9LACT</name>
<accession>A0A1H9B550</accession>
<comment type="similarity">
    <text evidence="7">Belongs to the binding-protein-dependent transport system permease family.</text>
</comment>
<dbReference type="GO" id="GO:0005886">
    <property type="term" value="C:plasma membrane"/>
    <property type="evidence" value="ECO:0007669"/>
    <property type="project" value="UniProtKB-SubCell"/>
</dbReference>
<dbReference type="InterPro" id="IPR045621">
    <property type="entry name" value="BPD_transp_1_N"/>
</dbReference>
<dbReference type="CDD" id="cd06261">
    <property type="entry name" value="TM_PBP2"/>
    <property type="match status" value="1"/>
</dbReference>
<keyword evidence="3" id="KW-1003">Cell membrane</keyword>
<protein>
    <submittedName>
        <fullName evidence="9">Peptide/nickel transport system permease protein</fullName>
    </submittedName>
</protein>
<keyword evidence="5 7" id="KW-1133">Transmembrane helix</keyword>
<keyword evidence="10" id="KW-1185">Reference proteome</keyword>
<dbReference type="EMBL" id="FOEN01000002">
    <property type="protein sequence ID" value="SEP83969.1"/>
    <property type="molecule type" value="Genomic_DNA"/>
</dbReference>
<evidence type="ECO:0000256" key="3">
    <source>
        <dbReference type="ARBA" id="ARBA00022475"/>
    </source>
</evidence>
<comment type="subcellular location">
    <subcellularLocation>
        <location evidence="1 7">Cell membrane</location>
        <topology evidence="1 7">Multi-pass membrane protein</topology>
    </subcellularLocation>
</comment>
<evidence type="ECO:0000256" key="5">
    <source>
        <dbReference type="ARBA" id="ARBA00022989"/>
    </source>
</evidence>
<organism evidence="9 10">
    <name type="scientific">Ignavigranum ruoffiae</name>
    <dbReference type="NCBI Taxonomy" id="89093"/>
    <lineage>
        <taxon>Bacteria</taxon>
        <taxon>Bacillati</taxon>
        <taxon>Bacillota</taxon>
        <taxon>Bacilli</taxon>
        <taxon>Lactobacillales</taxon>
        <taxon>Aerococcaceae</taxon>
        <taxon>Ignavigranum</taxon>
    </lineage>
</organism>
<gene>
    <name evidence="9" type="ORF">SAMN04488558_102168</name>
</gene>
<dbReference type="PANTHER" id="PTHR43163">
    <property type="entry name" value="DIPEPTIDE TRANSPORT SYSTEM PERMEASE PROTEIN DPPB-RELATED"/>
    <property type="match status" value="1"/>
</dbReference>
<keyword evidence="4 7" id="KW-0812">Transmembrane</keyword>
<feature type="transmembrane region" description="Helical" evidence="7">
    <location>
        <begin position="12"/>
        <end position="31"/>
    </location>
</feature>
<keyword evidence="6 7" id="KW-0472">Membrane</keyword>
<feature type="transmembrane region" description="Helical" evidence="7">
    <location>
        <begin position="272"/>
        <end position="291"/>
    </location>
</feature>
<reference evidence="9 10" key="1">
    <citation type="submission" date="2016-10" db="EMBL/GenBank/DDBJ databases">
        <authorList>
            <person name="de Groot N.N."/>
        </authorList>
    </citation>
    <scope>NUCLEOTIDE SEQUENCE [LARGE SCALE GENOMIC DNA]</scope>
    <source>
        <strain evidence="9 10">DSM 15695</strain>
    </source>
</reference>
<evidence type="ECO:0000256" key="1">
    <source>
        <dbReference type="ARBA" id="ARBA00004651"/>
    </source>
</evidence>
<dbReference type="Proteomes" id="UP000198833">
    <property type="component" value="Unassembled WGS sequence"/>
</dbReference>
<dbReference type="Pfam" id="PF19300">
    <property type="entry name" value="BPD_transp_1_N"/>
    <property type="match status" value="1"/>
</dbReference>
<evidence type="ECO:0000256" key="7">
    <source>
        <dbReference type="RuleBase" id="RU363032"/>
    </source>
</evidence>
<dbReference type="InterPro" id="IPR000515">
    <property type="entry name" value="MetI-like"/>
</dbReference>
<dbReference type="GO" id="GO:0055085">
    <property type="term" value="P:transmembrane transport"/>
    <property type="evidence" value="ECO:0007669"/>
    <property type="project" value="InterPro"/>
</dbReference>
<dbReference type="OrthoDB" id="9773683at2"/>
<feature type="domain" description="ABC transmembrane type-1" evidence="8">
    <location>
        <begin position="94"/>
        <end position="291"/>
    </location>
</feature>
<feature type="transmembrane region" description="Helical" evidence="7">
    <location>
        <begin position="98"/>
        <end position="118"/>
    </location>
</feature>
<dbReference type="Gene3D" id="1.10.3720.10">
    <property type="entry name" value="MetI-like"/>
    <property type="match status" value="1"/>
</dbReference>
<dbReference type="Pfam" id="PF00528">
    <property type="entry name" value="BPD_transp_1"/>
    <property type="match status" value="1"/>
</dbReference>
<dbReference type="AlphaFoldDB" id="A0A1H9B550"/>
<feature type="transmembrane region" description="Helical" evidence="7">
    <location>
        <begin position="172"/>
        <end position="191"/>
    </location>
</feature>
<feature type="transmembrane region" description="Helical" evidence="7">
    <location>
        <begin position="130"/>
        <end position="152"/>
    </location>
</feature>
<dbReference type="STRING" id="89093.SAMN04488558_102168"/>
<dbReference type="InterPro" id="IPR035906">
    <property type="entry name" value="MetI-like_sf"/>
</dbReference>
<evidence type="ECO:0000256" key="6">
    <source>
        <dbReference type="ARBA" id="ARBA00023136"/>
    </source>
</evidence>
<keyword evidence="2 7" id="KW-0813">Transport</keyword>
<sequence length="308" mass="33982">MNKYYFNKIIKAVLTIFFVYTLVFFLTRVTGDPVEFMLVDSASEAAKEQLKENLGLNLPLYQQYWQSFFGLFNGNAGTSYYYSRDVAELFYERLGSTLSLGFLTFLFTTVLGVLFGIIAAIKNNTMLDKFIIICSVIGNTIPNFILGILLIFTFSLSLRLLPSNGSGGLQHLVMPLLAMSVGPASIVARLTRGSMLDVMQSDYMESALAKGLSKSQMIWRHGLRNALIPIITILGSQLGYIIGGSVVVETVFGWPGIGTLIVNSAIQRDFPVVIFGVLLIAISVTVINLLVDLSYGYLDPRIRVGDYS</sequence>
<evidence type="ECO:0000256" key="4">
    <source>
        <dbReference type="ARBA" id="ARBA00022692"/>
    </source>
</evidence>
<evidence type="ECO:0000256" key="2">
    <source>
        <dbReference type="ARBA" id="ARBA00022448"/>
    </source>
</evidence>
<feature type="transmembrane region" description="Helical" evidence="7">
    <location>
        <begin position="226"/>
        <end position="252"/>
    </location>
</feature>
<dbReference type="PANTHER" id="PTHR43163:SF6">
    <property type="entry name" value="DIPEPTIDE TRANSPORT SYSTEM PERMEASE PROTEIN DPPB-RELATED"/>
    <property type="match status" value="1"/>
</dbReference>